<feature type="domain" description="ERp29 N-terminal" evidence="4">
    <location>
        <begin position="27"/>
        <end position="148"/>
    </location>
</feature>
<evidence type="ECO:0000259" key="4">
    <source>
        <dbReference type="Pfam" id="PF07912"/>
    </source>
</evidence>
<dbReference type="InterPro" id="IPR016855">
    <property type="entry name" value="ERp29"/>
</dbReference>
<proteinExistence type="evidence at transcript level"/>
<gene>
    <name evidence="5" type="primary">ERP29</name>
</gene>
<dbReference type="SUPFAM" id="SSF52833">
    <property type="entry name" value="Thioredoxin-like"/>
    <property type="match status" value="1"/>
</dbReference>
<dbReference type="PANTHER" id="PTHR12211">
    <property type="entry name" value="ENDOPLASMIC RETICULUM PROTEIN ERP29"/>
    <property type="match status" value="1"/>
</dbReference>
<dbReference type="PANTHER" id="PTHR12211:SF0">
    <property type="entry name" value="ENDOPLASMIC RETICULUM RESIDENT PROTEIN 29"/>
    <property type="match status" value="1"/>
</dbReference>
<protein>
    <submittedName>
        <fullName evidence="5">Endoplasmic reticulum protein ERp29</fullName>
    </submittedName>
</protein>
<feature type="chain" id="PRO_5002905241" evidence="2">
    <location>
        <begin position="25"/>
        <end position="254"/>
    </location>
</feature>
<keyword evidence="1" id="KW-0256">Endoplasmic reticulum</keyword>
<dbReference type="GO" id="GO:0009306">
    <property type="term" value="P:protein secretion"/>
    <property type="evidence" value="ECO:0007669"/>
    <property type="project" value="InterPro"/>
</dbReference>
<dbReference type="GO" id="GO:0005788">
    <property type="term" value="C:endoplasmic reticulum lumen"/>
    <property type="evidence" value="ECO:0007669"/>
    <property type="project" value="InterPro"/>
</dbReference>
<dbReference type="Gene3D" id="3.40.30.10">
    <property type="entry name" value="Glutaredoxin"/>
    <property type="match status" value="1"/>
</dbReference>
<dbReference type="InterPro" id="IPR036249">
    <property type="entry name" value="Thioredoxin-like_sf"/>
</dbReference>
<dbReference type="EMBL" id="BT076510">
    <property type="protein sequence ID" value="ACO10934.1"/>
    <property type="molecule type" value="mRNA"/>
</dbReference>
<keyword evidence="2" id="KW-0732">Signal</keyword>
<dbReference type="Pfam" id="PF07749">
    <property type="entry name" value="ERp29"/>
    <property type="match status" value="1"/>
</dbReference>
<evidence type="ECO:0000256" key="1">
    <source>
        <dbReference type="ARBA" id="ARBA00022824"/>
    </source>
</evidence>
<dbReference type="InterPro" id="IPR012883">
    <property type="entry name" value="ERp29_N"/>
</dbReference>
<dbReference type="Gene3D" id="1.20.1150.12">
    <property type="entry name" value="Endoplasmic reticulum resident protein 29, C-terminal domain"/>
    <property type="match status" value="1"/>
</dbReference>
<evidence type="ECO:0000256" key="2">
    <source>
        <dbReference type="SAM" id="SignalP"/>
    </source>
</evidence>
<name>C1BPI1_CALRO</name>
<organism evidence="5">
    <name type="scientific">Caligus rogercresseyi</name>
    <name type="common">Sea louse</name>
    <dbReference type="NCBI Taxonomy" id="217165"/>
    <lineage>
        <taxon>Eukaryota</taxon>
        <taxon>Metazoa</taxon>
        <taxon>Ecdysozoa</taxon>
        <taxon>Arthropoda</taxon>
        <taxon>Crustacea</taxon>
        <taxon>Multicrustacea</taxon>
        <taxon>Hexanauplia</taxon>
        <taxon>Copepoda</taxon>
        <taxon>Siphonostomatoida</taxon>
        <taxon>Caligidae</taxon>
        <taxon>Caligus</taxon>
    </lineage>
</organism>
<feature type="signal peptide" evidence="2">
    <location>
        <begin position="1"/>
        <end position="24"/>
    </location>
</feature>
<dbReference type="InterPro" id="IPR011679">
    <property type="entry name" value="ERp29_C"/>
</dbReference>
<evidence type="ECO:0000259" key="3">
    <source>
        <dbReference type="Pfam" id="PF07749"/>
    </source>
</evidence>
<dbReference type="InterPro" id="IPR036356">
    <property type="entry name" value="ERp29_C_sf"/>
</dbReference>
<dbReference type="Pfam" id="PF07912">
    <property type="entry name" value="ERp29_N"/>
    <property type="match status" value="1"/>
</dbReference>
<accession>C1BPI1</accession>
<dbReference type="SUPFAM" id="SSF47933">
    <property type="entry name" value="ERP29 C domain-like"/>
    <property type="match status" value="1"/>
</dbReference>
<reference evidence="5" key="1">
    <citation type="submission" date="2009-03" db="EMBL/GenBank/DDBJ databases">
        <title>Caligus rogercresseyi ESTs and full-length cDNAs.</title>
        <authorList>
            <person name="Yasuike M."/>
            <person name="von Schalburg K."/>
            <person name="Cooper G."/>
            <person name="Leong J."/>
            <person name="Jones S.R.M."/>
            <person name="Koop B.F."/>
        </authorList>
    </citation>
    <scope>NUCLEOTIDE SEQUENCE</scope>
    <source>
        <tissue evidence="5">Whole tissue</tissue>
    </source>
</reference>
<evidence type="ECO:0000313" key="5">
    <source>
        <dbReference type="EMBL" id="ACO10934.1"/>
    </source>
</evidence>
<sequence length="254" mass="29262">MDRRLFLFLHIVIFVAFSIQGSETANCNATSDLSELTLRKFAKAFKALLVKFDVAYPYGEKHDEFCRFAEEAAGVNDVFVGEVGMKDYGERDNMEFAKSFGIQGHNPVIILMYTDLDGELSHVQFEEDWTAEKFRAFTYEHSRVFIPRPGCIHVFDLLALKFMPLKDPKTREVILKEAKREPLGQSPGGKYYIKIMEKLLTEENSFIQSEAQRLNKMLGSKEDKINYEKRILLGHRLNILRSFNVALDDGKDEL</sequence>
<dbReference type="AlphaFoldDB" id="C1BPI1"/>
<feature type="domain" description="Endoplasmic reticulum resident protein 29 C-terminal" evidence="3">
    <location>
        <begin position="150"/>
        <end position="243"/>
    </location>
</feature>